<dbReference type="InterPro" id="IPR019734">
    <property type="entry name" value="TPR_rpt"/>
</dbReference>
<feature type="domain" description="PelB C-terminal" evidence="4">
    <location>
        <begin position="1064"/>
        <end position="1368"/>
    </location>
</feature>
<feature type="region of interest" description="Disordered" evidence="3">
    <location>
        <begin position="404"/>
        <end position="433"/>
    </location>
</feature>
<evidence type="ECO:0000256" key="2">
    <source>
        <dbReference type="ARBA" id="ARBA00022803"/>
    </source>
</evidence>
<dbReference type="OrthoDB" id="6072349at2"/>
<feature type="compositionally biased region" description="Low complexity" evidence="3">
    <location>
        <begin position="404"/>
        <end position="431"/>
    </location>
</feature>
<dbReference type="SMART" id="SM00028">
    <property type="entry name" value="TPR"/>
    <property type="match status" value="4"/>
</dbReference>
<keyword evidence="2" id="KW-0802">TPR repeat</keyword>
<dbReference type="Gene3D" id="1.25.40.10">
    <property type="entry name" value="Tetratricopeptide repeat domain"/>
    <property type="match status" value="3"/>
</dbReference>
<dbReference type="RefSeq" id="WP_111931996.1">
    <property type="nucleotide sequence ID" value="NZ_CADFFP010000008.1"/>
</dbReference>
<dbReference type="Pfam" id="PF13429">
    <property type="entry name" value="TPR_15"/>
    <property type="match status" value="1"/>
</dbReference>
<evidence type="ECO:0000256" key="3">
    <source>
        <dbReference type="SAM" id="MobiDB-lite"/>
    </source>
</evidence>
<evidence type="ECO:0000313" key="5">
    <source>
        <dbReference type="EMBL" id="RAS33115.1"/>
    </source>
</evidence>
<dbReference type="EMBL" id="QLTK01000007">
    <property type="protein sequence ID" value="RAS33115.1"/>
    <property type="molecule type" value="Genomic_DNA"/>
</dbReference>
<gene>
    <name evidence="5" type="ORF">BX591_10732</name>
</gene>
<proteinExistence type="predicted"/>
<dbReference type="Pfam" id="PF24604">
    <property type="entry name" value="B-barrel_PelB_C"/>
    <property type="match status" value="1"/>
</dbReference>
<organism evidence="5 6">
    <name type="scientific">Paraburkholderia bryophila</name>
    <dbReference type="NCBI Taxonomy" id="420952"/>
    <lineage>
        <taxon>Bacteria</taxon>
        <taxon>Pseudomonadati</taxon>
        <taxon>Pseudomonadota</taxon>
        <taxon>Betaproteobacteria</taxon>
        <taxon>Burkholderiales</taxon>
        <taxon>Burkholderiaceae</taxon>
        <taxon>Paraburkholderia</taxon>
    </lineage>
</organism>
<dbReference type="PANTHER" id="PTHR45586:SF1">
    <property type="entry name" value="LIPOPOLYSACCHARIDE ASSEMBLY PROTEIN B"/>
    <property type="match status" value="1"/>
</dbReference>
<protein>
    <submittedName>
        <fullName evidence="5">Tetratricopeptide repeat protein</fullName>
    </submittedName>
</protein>
<dbReference type="InterPro" id="IPR057306">
    <property type="entry name" value="B-barrel_PelB_C"/>
</dbReference>
<reference evidence="5 6" key="1">
    <citation type="submission" date="2018-06" db="EMBL/GenBank/DDBJ databases">
        <title>Genomic Encyclopedia of Type Strains, Phase III (KMG-III): the genomes of soil and plant-associated and newly described type strains.</title>
        <authorList>
            <person name="Whitman W."/>
        </authorList>
    </citation>
    <scope>NUCLEOTIDE SEQUENCE [LARGE SCALE GENOMIC DNA]</scope>
    <source>
        <strain evidence="5 6">LMG 23644</strain>
    </source>
</reference>
<dbReference type="SUPFAM" id="SSF48452">
    <property type="entry name" value="TPR-like"/>
    <property type="match status" value="2"/>
</dbReference>
<comment type="caution">
    <text evidence="5">The sequence shown here is derived from an EMBL/GenBank/DDBJ whole genome shotgun (WGS) entry which is preliminary data.</text>
</comment>
<accession>A0A329CQJ5</accession>
<name>A0A329CQJ5_9BURK</name>
<evidence type="ECO:0000256" key="1">
    <source>
        <dbReference type="ARBA" id="ARBA00022737"/>
    </source>
</evidence>
<dbReference type="Proteomes" id="UP000248918">
    <property type="component" value="Unassembled WGS sequence"/>
</dbReference>
<keyword evidence="1" id="KW-0677">Repeat</keyword>
<dbReference type="InterPro" id="IPR051012">
    <property type="entry name" value="CellSynth/LPSAsmb/PSIAsmb"/>
</dbReference>
<dbReference type="InterPro" id="IPR011990">
    <property type="entry name" value="TPR-like_helical_dom_sf"/>
</dbReference>
<sequence length="1370" mass="150326">MSTSPATPERQRLFSPAVILVLGALTALMLVLAYPRDKLEARLLRGTNTDGLTIAYLEAWLRIDPDNPDVLSELTREYLKGQRIAEASRVLDRLQQSHDPAARQGALAIRVSIAQQRLYALKADDPARAARLRELDALLREAAPYTWDNEQLALLARQARGLNDSELAARYYRQLIQRDPAHASGWLVDLAQTELGNGRYAAAANAWFEAQQHADDRDQRRARFIAGVQALQAGNDPLAAIQAANAHLGDLADDPATLRYLANLALAAGRPDLAEEYVKRLLKMSAVMPRGMRVVAFARGTAGDAHAAASAADANANTSASPPHARTAALADTTPGEFRNAHGIWLRAAWYRPEHQARGLQHVVLTFNACATTNGACNGKHARGPRNAHSPIDQRGRFIRIATTTASAPTPTPAATSTTSAATPTPTGASAESDNELAYRVFLANGDVANAQRIAQAALDQDPQSALWRGRLAQVAEWNHQPQVALRNYLAQAQATGDANAWQQVARLAPGLNDNAAVLAVTLHQSEQQPDNLKLIDAVVFSYEQLADPDSALRFLQARMHGAQRRAVMERYALIAERKGDDDLALHTWRDLEREFGPNGAYGLKIATLLYTRTQFDAALAAMNEAKAAAPNTDGDFWRFYALLANTVQHPHEANLGYRALIAGGKADADDYEAMTGFYNDSPLDAGRLAEYAYRHGGPPRALSQALYHYQRARAWGRIRVLLASLSPEERSAAEQSATFLLARAEYERQTGSVEDAERDIKRAARLAPDNAEARAAYLWMLTDRGTDAELRNALRSYAGDAENDPQLWSPYAAASMRLGDGRAALHYLHKQSAQAAQSPLWRLTYADALELNGRIDEAWQLRRSVWLELARRRRDPAQASALPAAEQDDLRGRYVALSTLFDNGDRSRAVLIDMLRADQASQTEAPSAQTSGLGDIGLLPPVQQEAIRKERRVYTAIAREAAISWAQVQDASDMERAWLEKQYIQRSTRPVYAEAQLAINEGDVNELSRLLDTLPDLIPRQNKVDAQTLTGRNADAQTTAFESLTSLPNDSVMHGQLHDRLLSNAQAVAPSVRYSDQGPLRFSEESITGGVRLTPSQALQLRYRQRDQSTDAGSLPNAPNHDRLLEGVYSHKGQYDEEHVIVGRREALKDFVTARVEGTYAVNPQLTLTYAAGYNQSATETTQLTVAGVKDLASVGFNYRLDSHWFGGGRYEYDRFHGQDRSSLGDGHLIELNAGYKIKADYPDYTIRAVFSHGQYSANGTPGAALQNLLPAGTPFNAQAFMPQTFTQGGLLFSFGDDLPENYSKGWRPMFSAGPLRDSRAGWSGQVMAGFVGSLFGGDQVLIYGLYQGASSNHSTSVKEIGARYQWLY</sequence>
<dbReference type="PANTHER" id="PTHR45586">
    <property type="entry name" value="TPR REPEAT-CONTAINING PROTEIN PA4667"/>
    <property type="match status" value="1"/>
</dbReference>
<evidence type="ECO:0000259" key="4">
    <source>
        <dbReference type="Pfam" id="PF24604"/>
    </source>
</evidence>
<evidence type="ECO:0000313" key="6">
    <source>
        <dbReference type="Proteomes" id="UP000248918"/>
    </source>
</evidence>
<feature type="region of interest" description="Disordered" evidence="3">
    <location>
        <begin position="1104"/>
        <end position="1123"/>
    </location>
</feature>